<evidence type="ECO:0000259" key="12">
    <source>
        <dbReference type="PROSITE" id="PS51677"/>
    </source>
</evidence>
<dbReference type="EMBL" id="MU006570">
    <property type="protein sequence ID" value="KAF2748055.1"/>
    <property type="molecule type" value="Genomic_DNA"/>
</dbReference>
<dbReference type="SUPFAM" id="SSF57016">
    <property type="entry name" value="Plant lectins/antimicrobial peptides"/>
    <property type="match status" value="3"/>
</dbReference>
<keyword evidence="5" id="KW-0378">Hydrolase</keyword>
<dbReference type="Gene3D" id="3.30.60.10">
    <property type="entry name" value="Endochitinase-like"/>
    <property type="match status" value="3"/>
</dbReference>
<name>A0A6A6VBX8_9PLEO</name>
<evidence type="ECO:0000256" key="8">
    <source>
        <dbReference type="PROSITE-ProRule" id="PRU00261"/>
    </source>
</evidence>
<dbReference type="PANTHER" id="PTHR46471:SF4">
    <property type="entry name" value="CHITIN DEACETYLASE"/>
    <property type="match status" value="1"/>
</dbReference>
<keyword evidence="14" id="KW-1185">Reference proteome</keyword>
<evidence type="ECO:0000256" key="2">
    <source>
        <dbReference type="ARBA" id="ARBA00022669"/>
    </source>
</evidence>
<evidence type="ECO:0000256" key="6">
    <source>
        <dbReference type="ARBA" id="ARBA00023277"/>
    </source>
</evidence>
<feature type="domain" description="Chitin-binding type-1" evidence="11">
    <location>
        <begin position="71"/>
        <end position="115"/>
    </location>
</feature>
<feature type="signal peptide" evidence="10">
    <location>
        <begin position="1"/>
        <end position="19"/>
    </location>
</feature>
<reference evidence="13" key="1">
    <citation type="journal article" date="2020" name="Stud. Mycol.">
        <title>101 Dothideomycetes genomes: a test case for predicting lifestyles and emergence of pathogens.</title>
        <authorList>
            <person name="Haridas S."/>
            <person name="Albert R."/>
            <person name="Binder M."/>
            <person name="Bloem J."/>
            <person name="Labutti K."/>
            <person name="Salamov A."/>
            <person name="Andreopoulos B."/>
            <person name="Baker S."/>
            <person name="Barry K."/>
            <person name="Bills G."/>
            <person name="Bluhm B."/>
            <person name="Cannon C."/>
            <person name="Castanera R."/>
            <person name="Culley D."/>
            <person name="Daum C."/>
            <person name="Ezra D."/>
            <person name="Gonzalez J."/>
            <person name="Henrissat B."/>
            <person name="Kuo A."/>
            <person name="Liang C."/>
            <person name="Lipzen A."/>
            <person name="Lutzoni F."/>
            <person name="Magnuson J."/>
            <person name="Mondo S."/>
            <person name="Nolan M."/>
            <person name="Ohm R."/>
            <person name="Pangilinan J."/>
            <person name="Park H.-J."/>
            <person name="Ramirez L."/>
            <person name="Alfaro M."/>
            <person name="Sun H."/>
            <person name="Tritt A."/>
            <person name="Yoshinaga Y."/>
            <person name="Zwiers L.-H."/>
            <person name="Turgeon B."/>
            <person name="Goodwin S."/>
            <person name="Spatafora J."/>
            <person name="Crous P."/>
            <person name="Grigoriev I."/>
        </authorList>
    </citation>
    <scope>NUCLEOTIDE SEQUENCE</scope>
    <source>
        <strain evidence="13">CBS 119925</strain>
    </source>
</reference>
<evidence type="ECO:0000256" key="3">
    <source>
        <dbReference type="ARBA" id="ARBA00022723"/>
    </source>
</evidence>
<keyword evidence="8" id="KW-1015">Disulfide bond</keyword>
<dbReference type="GO" id="GO:0005975">
    <property type="term" value="P:carbohydrate metabolic process"/>
    <property type="evidence" value="ECO:0007669"/>
    <property type="project" value="InterPro"/>
</dbReference>
<proteinExistence type="predicted"/>
<dbReference type="CDD" id="cd10951">
    <property type="entry name" value="CE4_ClCDA_like"/>
    <property type="match status" value="1"/>
</dbReference>
<keyword evidence="7" id="KW-0170">Cobalt</keyword>
<dbReference type="Pfam" id="PF01522">
    <property type="entry name" value="Polysacc_deac_1"/>
    <property type="match status" value="1"/>
</dbReference>
<dbReference type="AlphaFoldDB" id="A0A6A6VBX8"/>
<organism evidence="13 14">
    <name type="scientific">Sporormia fimetaria CBS 119925</name>
    <dbReference type="NCBI Taxonomy" id="1340428"/>
    <lineage>
        <taxon>Eukaryota</taxon>
        <taxon>Fungi</taxon>
        <taxon>Dikarya</taxon>
        <taxon>Ascomycota</taxon>
        <taxon>Pezizomycotina</taxon>
        <taxon>Dothideomycetes</taxon>
        <taxon>Pleosporomycetidae</taxon>
        <taxon>Pleosporales</taxon>
        <taxon>Sporormiaceae</taxon>
        <taxon>Sporormia</taxon>
    </lineage>
</organism>
<feature type="chain" id="PRO_5025470144" evidence="10">
    <location>
        <begin position="20"/>
        <end position="496"/>
    </location>
</feature>
<dbReference type="PROSITE" id="PS50941">
    <property type="entry name" value="CHIT_BIND_I_2"/>
    <property type="match status" value="3"/>
</dbReference>
<dbReference type="SUPFAM" id="SSF88713">
    <property type="entry name" value="Glycoside hydrolase/deacetylase"/>
    <property type="match status" value="1"/>
</dbReference>
<dbReference type="OrthoDB" id="407355at2759"/>
<dbReference type="InterPro" id="IPR001002">
    <property type="entry name" value="Chitin-bd_1"/>
</dbReference>
<dbReference type="Proteomes" id="UP000799440">
    <property type="component" value="Unassembled WGS sequence"/>
</dbReference>
<keyword evidence="2 8" id="KW-0147">Chitin-binding</keyword>
<feature type="domain" description="Chitin-binding type-1" evidence="11">
    <location>
        <begin position="451"/>
        <end position="496"/>
    </location>
</feature>
<feature type="domain" description="Chitin-binding type-1" evidence="11">
    <location>
        <begin position="395"/>
        <end position="441"/>
    </location>
</feature>
<evidence type="ECO:0000256" key="9">
    <source>
        <dbReference type="SAM" id="MobiDB-lite"/>
    </source>
</evidence>
<feature type="region of interest" description="Disordered" evidence="9">
    <location>
        <begin position="362"/>
        <end position="394"/>
    </location>
</feature>
<comment type="caution">
    <text evidence="8">Lacks conserved residue(s) required for the propagation of feature annotation.</text>
</comment>
<dbReference type="SMART" id="SM00270">
    <property type="entry name" value="ChtBD1"/>
    <property type="match status" value="3"/>
</dbReference>
<sequence length="496" mass="52071">MYLHSALILAGALAPIVTAHDGAPVPKLFGLNVKDLKRRDLLSNLKARAAGINQVEARVSHEALEARQNLAGQCGPGFGSCAPGVCCSEGGWCGTTADYCYSPGCKYQYGPGCNENKTPAGASTSTVSRTKVGSVPYGGAGIYSCENPGTVAITYDDGPYQDLTSHILDLFQSYNGKATFFITGANANKGQIDTTPEFVNVIKRMHNEGHQLASHTWTHLDLSAISETERRDQMYKLEMAMRNIVGFFPTYMRPPYSSCTAQSGCQQTMADLGYHISYFDVDTDDYNQATAAQIQNSKNWFRGNITAGGATPANDDWLGIAHDIHYQTAYNLTEYMLSTITQLGYRAVTMGECLNDPVENWYRSSSGGGTPTTTTRPPTTTPTPPPSGGTTVSPNGSCGGTTGYTCAGSSFGTCCSQYGWCGSTSGHCGAGCQSGFGTCTSGPGGAKISTDGTCGGTQGFTCAGSAFGNCCSQYGWCGSSAGHCGTGCQRGFGTCT</sequence>
<feature type="disulfide bond" evidence="8">
    <location>
        <begin position="86"/>
        <end position="100"/>
    </location>
</feature>
<evidence type="ECO:0000256" key="7">
    <source>
        <dbReference type="ARBA" id="ARBA00023285"/>
    </source>
</evidence>
<dbReference type="Gene3D" id="3.20.20.370">
    <property type="entry name" value="Glycoside hydrolase/deacetylase"/>
    <property type="match status" value="1"/>
</dbReference>
<keyword evidence="6" id="KW-0119">Carbohydrate metabolism</keyword>
<keyword evidence="4 10" id="KW-0732">Signal</keyword>
<evidence type="ECO:0000256" key="5">
    <source>
        <dbReference type="ARBA" id="ARBA00022801"/>
    </source>
</evidence>
<feature type="disulfide bond" evidence="8">
    <location>
        <begin position="470"/>
        <end position="484"/>
    </location>
</feature>
<dbReference type="CDD" id="cd11618">
    <property type="entry name" value="ChtBD1_1"/>
    <property type="match status" value="2"/>
</dbReference>
<dbReference type="PROSITE" id="PS00026">
    <property type="entry name" value="CHIT_BIND_I_1"/>
    <property type="match status" value="1"/>
</dbReference>
<feature type="disulfide bond" evidence="8">
    <location>
        <begin position="414"/>
        <end position="428"/>
    </location>
</feature>
<evidence type="ECO:0000259" key="11">
    <source>
        <dbReference type="PROSITE" id="PS50941"/>
    </source>
</evidence>
<dbReference type="InterPro" id="IPR011330">
    <property type="entry name" value="Glyco_hydro/deAcase_b/a-brl"/>
</dbReference>
<accession>A0A6A6VBX8</accession>
<dbReference type="InterPro" id="IPR002509">
    <property type="entry name" value="NODB_dom"/>
</dbReference>
<dbReference type="InterPro" id="IPR036861">
    <property type="entry name" value="Endochitinase-like_sf"/>
</dbReference>
<keyword evidence="3" id="KW-0479">Metal-binding</keyword>
<comment type="cofactor">
    <cofactor evidence="1">
        <name>Co(2+)</name>
        <dbReference type="ChEBI" id="CHEBI:48828"/>
    </cofactor>
</comment>
<dbReference type="GO" id="GO:0008061">
    <property type="term" value="F:chitin binding"/>
    <property type="evidence" value="ECO:0007669"/>
    <property type="project" value="UniProtKB-UniRule"/>
</dbReference>
<feature type="domain" description="NodB homology" evidence="12">
    <location>
        <begin position="149"/>
        <end position="348"/>
    </location>
</feature>
<evidence type="ECO:0000256" key="1">
    <source>
        <dbReference type="ARBA" id="ARBA00001941"/>
    </source>
</evidence>
<evidence type="ECO:0000313" key="13">
    <source>
        <dbReference type="EMBL" id="KAF2748055.1"/>
    </source>
</evidence>
<dbReference type="PANTHER" id="PTHR46471">
    <property type="entry name" value="CHITIN DEACETYLASE"/>
    <property type="match status" value="1"/>
</dbReference>
<dbReference type="GO" id="GO:0016810">
    <property type="term" value="F:hydrolase activity, acting on carbon-nitrogen (but not peptide) bonds"/>
    <property type="evidence" value="ECO:0007669"/>
    <property type="project" value="InterPro"/>
</dbReference>
<gene>
    <name evidence="13" type="ORF">M011DRAFT_467099</name>
</gene>
<dbReference type="GO" id="GO:0046872">
    <property type="term" value="F:metal ion binding"/>
    <property type="evidence" value="ECO:0007669"/>
    <property type="project" value="UniProtKB-KW"/>
</dbReference>
<evidence type="ECO:0000256" key="10">
    <source>
        <dbReference type="SAM" id="SignalP"/>
    </source>
</evidence>
<dbReference type="PROSITE" id="PS51677">
    <property type="entry name" value="NODB"/>
    <property type="match status" value="1"/>
</dbReference>
<evidence type="ECO:0000313" key="14">
    <source>
        <dbReference type="Proteomes" id="UP000799440"/>
    </source>
</evidence>
<protein>
    <submittedName>
        <fullName evidence="13">Carbohydrate esterase family 4 protein</fullName>
    </submittedName>
</protein>
<dbReference type="InterPro" id="IPR018371">
    <property type="entry name" value="Chitin-binding_1_CS"/>
</dbReference>
<evidence type="ECO:0000256" key="4">
    <source>
        <dbReference type="ARBA" id="ARBA00022729"/>
    </source>
</evidence>
<feature type="disulfide bond" evidence="8">
    <location>
        <begin position="81"/>
        <end position="93"/>
    </location>
</feature>
<dbReference type="CDD" id="cd00035">
    <property type="entry name" value="ChtBD1"/>
    <property type="match status" value="1"/>
</dbReference>